<name>A0A2Z6B177_9BACT</name>
<dbReference type="EMBL" id="AP017378">
    <property type="protein sequence ID" value="BBD09262.1"/>
    <property type="molecule type" value="Genomic_DNA"/>
</dbReference>
<dbReference type="SUPFAM" id="SSF53756">
    <property type="entry name" value="UDP-Glycosyltransferase/glycogen phosphorylase"/>
    <property type="match status" value="1"/>
</dbReference>
<evidence type="ECO:0000313" key="2">
    <source>
        <dbReference type="EMBL" id="BBD09262.1"/>
    </source>
</evidence>
<feature type="domain" description="Glycosyltransferase subfamily 4-like N-terminal" evidence="1">
    <location>
        <begin position="20"/>
        <end position="175"/>
    </location>
</feature>
<sequence length="391" mass="42270">MAPLKIAMVGLRAIGGDCSGGIETHVNELAPRVAALGAEVTVFCRAPYAGHLGKTCRGVNIEVGPCIKSKHLETVTHTGLSCLSMLSGYDVVHFHAIGPALFSWLPRLSGRGVVTTVHAMDYRRAKWGPVARAALKLGAGCAALFSHRLITVSRGLRDGFQQRYKIPVSYVPNGIARPESRPLEALRRFGIRPGYVLFLGRLVPEKGVHTLLEAFSRLKTDAQLVVAGAQSHTRGYADRLRRLARGDERIVFTGPLYREDKAEAYSNAGLFVLPSELEGMPITMLEAAAHACPVLTSDIPECLEPCQGGSEPAPRGVFSSFAVGDAGALAEAMQRMLADPDLPARGAAGRDFVLERYDWDRIARETLDVYRAVARRNEAGQHHQNTGDGDV</sequence>
<dbReference type="Pfam" id="PF13692">
    <property type="entry name" value="Glyco_trans_1_4"/>
    <property type="match status" value="1"/>
</dbReference>
<dbReference type="PANTHER" id="PTHR12526:SF636">
    <property type="entry name" value="BLL3647 PROTEIN"/>
    <property type="match status" value="1"/>
</dbReference>
<dbReference type="PANTHER" id="PTHR12526">
    <property type="entry name" value="GLYCOSYLTRANSFERASE"/>
    <property type="match status" value="1"/>
</dbReference>
<organism evidence="2 3">
    <name type="scientific">Desulfovibrio ferrophilus</name>
    <dbReference type="NCBI Taxonomy" id="241368"/>
    <lineage>
        <taxon>Bacteria</taxon>
        <taxon>Pseudomonadati</taxon>
        <taxon>Thermodesulfobacteriota</taxon>
        <taxon>Desulfovibrionia</taxon>
        <taxon>Desulfovibrionales</taxon>
        <taxon>Desulfovibrionaceae</taxon>
        <taxon>Desulfovibrio</taxon>
    </lineage>
</organism>
<dbReference type="Gene3D" id="3.40.50.2000">
    <property type="entry name" value="Glycogen Phosphorylase B"/>
    <property type="match status" value="2"/>
</dbReference>
<dbReference type="Proteomes" id="UP000269883">
    <property type="component" value="Chromosome"/>
</dbReference>
<evidence type="ECO:0000313" key="3">
    <source>
        <dbReference type="Proteomes" id="UP000269883"/>
    </source>
</evidence>
<gene>
    <name evidence="2" type="ORF">DFE_2536</name>
</gene>
<keyword evidence="2" id="KW-0808">Transferase</keyword>
<dbReference type="OrthoDB" id="5490278at2"/>
<dbReference type="Pfam" id="PF13439">
    <property type="entry name" value="Glyco_transf_4"/>
    <property type="match status" value="1"/>
</dbReference>
<accession>A0A2Z6B177</accession>
<dbReference type="InterPro" id="IPR028098">
    <property type="entry name" value="Glyco_trans_4-like_N"/>
</dbReference>
<evidence type="ECO:0000259" key="1">
    <source>
        <dbReference type="Pfam" id="PF13439"/>
    </source>
</evidence>
<dbReference type="KEGG" id="dfl:DFE_2536"/>
<dbReference type="AlphaFoldDB" id="A0A2Z6B177"/>
<dbReference type="CDD" id="cd03801">
    <property type="entry name" value="GT4_PimA-like"/>
    <property type="match status" value="1"/>
</dbReference>
<dbReference type="RefSeq" id="WP_126380082.1">
    <property type="nucleotide sequence ID" value="NZ_AP017378.1"/>
</dbReference>
<dbReference type="GO" id="GO:0016757">
    <property type="term" value="F:glycosyltransferase activity"/>
    <property type="evidence" value="ECO:0007669"/>
    <property type="project" value="TreeGrafter"/>
</dbReference>
<reference evidence="2 3" key="1">
    <citation type="journal article" date="2018" name="Sci. Adv.">
        <title>Multi-heme cytochromes provide a pathway for survival in energy-limited environments.</title>
        <authorList>
            <person name="Deng X."/>
            <person name="Dohmae N."/>
            <person name="Nealson K.H."/>
            <person name="Hashimoto K."/>
            <person name="Okamoto A."/>
        </authorList>
    </citation>
    <scope>NUCLEOTIDE SEQUENCE [LARGE SCALE GENOMIC DNA]</scope>
    <source>
        <strain evidence="2 3">IS5</strain>
    </source>
</reference>
<proteinExistence type="predicted"/>
<protein>
    <submittedName>
        <fullName evidence="2">Glycosyltransferase</fullName>
    </submittedName>
</protein>
<keyword evidence="3" id="KW-1185">Reference proteome</keyword>